<protein>
    <submittedName>
        <fullName evidence="1">Uncharacterized protein</fullName>
    </submittedName>
</protein>
<reference evidence="1 2" key="1">
    <citation type="submission" date="2022-06" db="EMBL/GenBank/DDBJ databases">
        <title>Janthinobacterium kumbetensis sp. nov., isolated from spring water in Turkey.</title>
        <authorList>
            <person name="Inan Bektas K."/>
            <person name="Belduz A.A."/>
            <person name="Canakci S."/>
            <person name="Nalcaoglu A."/>
            <person name="Ceylan E."/>
            <person name="Kati H."/>
        </authorList>
    </citation>
    <scope>NUCLEOTIDE SEQUENCE [LARGE SCALE GENOMIC DNA]</scope>
    <source>
        <strain evidence="1 2">GK</strain>
    </source>
</reference>
<evidence type="ECO:0000313" key="2">
    <source>
        <dbReference type="Proteomes" id="UP001202243"/>
    </source>
</evidence>
<sequence>MQEHATATLDDSNHDVVTQWRTQLDKREGKCGMFSLKAGAVTRENSFP</sequence>
<dbReference type="EMBL" id="JAMQGR010000014">
    <property type="protein sequence ID" value="MCM2568961.1"/>
    <property type="molecule type" value="Genomic_DNA"/>
</dbReference>
<dbReference type="Proteomes" id="UP001202243">
    <property type="component" value="Unassembled WGS sequence"/>
</dbReference>
<organism evidence="1 2">
    <name type="scientific">Janthinobacterium kumbetense</name>
    <dbReference type="NCBI Taxonomy" id="2950280"/>
    <lineage>
        <taxon>Bacteria</taxon>
        <taxon>Pseudomonadati</taxon>
        <taxon>Pseudomonadota</taxon>
        <taxon>Betaproteobacteria</taxon>
        <taxon>Burkholderiales</taxon>
        <taxon>Oxalobacteraceae</taxon>
        <taxon>Janthinobacterium</taxon>
    </lineage>
</organism>
<keyword evidence="2" id="KW-1185">Reference proteome</keyword>
<name>A0ABT0WY63_9BURK</name>
<accession>A0ABT0WY63</accession>
<comment type="caution">
    <text evidence="1">The sequence shown here is derived from an EMBL/GenBank/DDBJ whole genome shotgun (WGS) entry which is preliminary data.</text>
</comment>
<proteinExistence type="predicted"/>
<gene>
    <name evidence="1" type="ORF">NCG91_25380</name>
</gene>
<evidence type="ECO:0000313" key="1">
    <source>
        <dbReference type="EMBL" id="MCM2568961.1"/>
    </source>
</evidence>